<dbReference type="EMBL" id="CP051677">
    <property type="protein sequence ID" value="QJD79513.1"/>
    <property type="molecule type" value="Genomic_DNA"/>
</dbReference>
<name>A0A7L5DQL1_9BACT</name>
<sequence>MRNLFALLTGRRPQAKRLMAYPTQAPYSIYGSQPHVLVTFHCHRSVLISLRRLIALRRTTEQLNPSVHKPREYTVESLLCIESLMPVDPHAVVMSTEKHQLLARFFRAELSALMHNKVSPFQDLPKSFLFDDLTAAIQLVESAITITPTCHQTQSN</sequence>
<dbReference type="RefSeq" id="WP_169551477.1">
    <property type="nucleotide sequence ID" value="NZ_CP051677.1"/>
</dbReference>
<keyword evidence="2" id="KW-1185">Reference proteome</keyword>
<organism evidence="1 2">
    <name type="scientific">Spirosoma rhododendri</name>
    <dbReference type="NCBI Taxonomy" id="2728024"/>
    <lineage>
        <taxon>Bacteria</taxon>
        <taxon>Pseudomonadati</taxon>
        <taxon>Bacteroidota</taxon>
        <taxon>Cytophagia</taxon>
        <taxon>Cytophagales</taxon>
        <taxon>Cytophagaceae</taxon>
        <taxon>Spirosoma</taxon>
    </lineage>
</organism>
<gene>
    <name evidence="1" type="ORF">HH216_14675</name>
</gene>
<dbReference type="AlphaFoldDB" id="A0A7L5DQL1"/>
<dbReference type="KEGG" id="srho:HH216_14675"/>
<proteinExistence type="predicted"/>
<evidence type="ECO:0000313" key="2">
    <source>
        <dbReference type="Proteomes" id="UP000501128"/>
    </source>
</evidence>
<evidence type="ECO:0000313" key="1">
    <source>
        <dbReference type="EMBL" id="QJD79513.1"/>
    </source>
</evidence>
<reference evidence="1 2" key="1">
    <citation type="submission" date="2020-04" db="EMBL/GenBank/DDBJ databases">
        <title>Genome sequencing of novel species.</title>
        <authorList>
            <person name="Heo J."/>
            <person name="Kim S.-J."/>
            <person name="Kim J.-S."/>
            <person name="Hong S.-B."/>
            <person name="Kwon S.-W."/>
        </authorList>
    </citation>
    <scope>NUCLEOTIDE SEQUENCE [LARGE SCALE GENOMIC DNA]</scope>
    <source>
        <strain evidence="1 2">CJU-R4</strain>
    </source>
</reference>
<accession>A0A7L5DQL1</accession>
<protein>
    <submittedName>
        <fullName evidence="1">Uncharacterized protein</fullName>
    </submittedName>
</protein>
<dbReference type="Proteomes" id="UP000501128">
    <property type="component" value="Chromosome"/>
</dbReference>